<keyword evidence="2" id="KW-0732">Signal</keyword>
<evidence type="ECO:0000313" key="4">
    <source>
        <dbReference type="Proteomes" id="UP000487350"/>
    </source>
</evidence>
<dbReference type="RefSeq" id="WP_153584694.1">
    <property type="nucleotide sequence ID" value="NZ_WJBU01000008.1"/>
</dbReference>
<dbReference type="PROSITE" id="PS51257">
    <property type="entry name" value="PROKAR_LIPOPROTEIN"/>
    <property type="match status" value="1"/>
</dbReference>
<gene>
    <name evidence="3" type="ORF">GHT07_08705</name>
</gene>
<comment type="caution">
    <text evidence="3">The sequence shown here is derived from an EMBL/GenBank/DDBJ whole genome shotgun (WGS) entry which is preliminary data.</text>
</comment>
<name>A0A844ASQ2_9BURK</name>
<dbReference type="SUPFAM" id="SSF53474">
    <property type="entry name" value="alpha/beta-Hydrolases"/>
    <property type="match status" value="1"/>
</dbReference>
<organism evidence="3 4">
    <name type="scientific">Caenimonas koreensis DSM 17982</name>
    <dbReference type="NCBI Taxonomy" id="1121255"/>
    <lineage>
        <taxon>Bacteria</taxon>
        <taxon>Pseudomonadati</taxon>
        <taxon>Pseudomonadota</taxon>
        <taxon>Betaproteobacteria</taxon>
        <taxon>Burkholderiales</taxon>
        <taxon>Comamonadaceae</taxon>
        <taxon>Caenimonas</taxon>
    </lineage>
</organism>
<evidence type="ECO:0000256" key="2">
    <source>
        <dbReference type="SAM" id="SignalP"/>
    </source>
</evidence>
<feature type="chain" id="PRO_5032623455" evidence="2">
    <location>
        <begin position="27"/>
        <end position="739"/>
    </location>
</feature>
<dbReference type="Pfam" id="PF10605">
    <property type="entry name" value="3HBOH"/>
    <property type="match status" value="1"/>
</dbReference>
<dbReference type="Gene3D" id="3.40.50.1820">
    <property type="entry name" value="alpha/beta hydrolase"/>
    <property type="match status" value="1"/>
</dbReference>
<dbReference type="InterPro" id="IPR029058">
    <property type="entry name" value="AB_hydrolase_fold"/>
</dbReference>
<feature type="signal peptide" evidence="2">
    <location>
        <begin position="1"/>
        <end position="26"/>
    </location>
</feature>
<dbReference type="OrthoDB" id="4294477at2"/>
<dbReference type="InterPro" id="IPR016582">
    <property type="entry name" value="OHBut_olig_hydro_put"/>
</dbReference>
<dbReference type="GO" id="GO:0047989">
    <property type="term" value="F:hydroxybutyrate-dimer hydrolase activity"/>
    <property type="evidence" value="ECO:0007669"/>
    <property type="project" value="InterPro"/>
</dbReference>
<evidence type="ECO:0000256" key="1">
    <source>
        <dbReference type="ARBA" id="ARBA00022801"/>
    </source>
</evidence>
<reference evidence="3 4" key="1">
    <citation type="submission" date="2019-11" db="EMBL/GenBank/DDBJ databases">
        <title>Caenimonas koreensis gen. nov., sp. nov., isolated from activated sludge.</title>
        <authorList>
            <person name="Seung H.R."/>
        </authorList>
    </citation>
    <scope>NUCLEOTIDE SEQUENCE [LARGE SCALE GENOMIC DNA]</scope>
    <source>
        <strain evidence="3 4">EMB320</strain>
    </source>
</reference>
<sequence length="739" mass="74959">MNRKTLKLAKASRLATVSAMGAIALAGCGGGGGGGGGSGVATNVIPDGVTQHSVTVYAATSVAATTPGSTAATQDLLTGGIGKSGLGAAAAPAYADSLNPTAAELRRNALYSNYRGILDPSAGGGYGSLYGPNVTASGTVTSGEGLIPGREYLASLDDGTGRKRVVMAVQVPDSFDVANPCVVVGPSSGSRGVYGAIGTAGEWGLKHGCAVALTDAGKGMGLYDMTDDTVNKVDGTRATRTAAGALSHFAANITDAARATYNALFPNRLALKQVHSQLNPEKDWGSDTLVAARYALYVLNDRYGTASEPVKFRADNTIVIAGSASNGGAAVLRAGELDSTGLIDGIVASEPVAEMPSTFGYGITVGGTPVAGYGKQLADFVTYGNLYQPCAALAAPAALAEATFFNYMGIAGMTARATARCDSLAAKGLVTGADTAARSLDALAKLRAFGWTTDNDQMHNAHYGLGNAAILSAMYPVMYGRFPVLDNVCNTSFAQVDATGSVIAVNPVTKATGFAVGNGTANGSPATPVYNDSFGGAKAWQFAVSPSTGVADFGLDTALCQRALVTGVDTVTGAALTAGSYPTAAQSAAVRAGINEVRINGDLHGKPTIIVAGRSDALVPVNNNSRAYVAFNKLLEGAGSKVRYVEVTNAQHFDTFIPLSGWDTRFVPLHPYFNQSMDAMYAFLKNGTALPPSQVVRTTPRGGVSPAPAITATNVPAISAAPAAGNQIGFTGTSLAIPN</sequence>
<keyword evidence="1" id="KW-0378">Hydrolase</keyword>
<dbReference type="AlphaFoldDB" id="A0A844ASQ2"/>
<keyword evidence="4" id="KW-1185">Reference proteome</keyword>
<proteinExistence type="predicted"/>
<dbReference type="EMBL" id="WJBU01000008">
    <property type="protein sequence ID" value="MRD47355.1"/>
    <property type="molecule type" value="Genomic_DNA"/>
</dbReference>
<evidence type="ECO:0000313" key="3">
    <source>
        <dbReference type="EMBL" id="MRD47355.1"/>
    </source>
</evidence>
<dbReference type="Proteomes" id="UP000487350">
    <property type="component" value="Unassembled WGS sequence"/>
</dbReference>
<dbReference type="PIRSF" id="PIRSF011409">
    <property type="entry name" value="HObutyrate_olig_hydrol"/>
    <property type="match status" value="1"/>
</dbReference>
<dbReference type="GO" id="GO:0019605">
    <property type="term" value="P:butyrate metabolic process"/>
    <property type="evidence" value="ECO:0007669"/>
    <property type="project" value="InterPro"/>
</dbReference>
<accession>A0A844ASQ2</accession>
<dbReference type="GO" id="GO:0005615">
    <property type="term" value="C:extracellular space"/>
    <property type="evidence" value="ECO:0007669"/>
    <property type="project" value="InterPro"/>
</dbReference>
<protein>
    <submittedName>
        <fullName evidence="3">Hydrogenase</fullName>
    </submittedName>
</protein>